<comment type="cofactor">
    <cofactor evidence="2">
        <name>Mg(2+)</name>
        <dbReference type="ChEBI" id="CHEBI:18420"/>
    </cofactor>
</comment>
<comment type="caution">
    <text evidence="15">The sequence shown here is derived from an EMBL/GenBank/DDBJ whole genome shotgun (WGS) entry which is preliminary data.</text>
</comment>
<dbReference type="GO" id="GO:0032299">
    <property type="term" value="C:ribonuclease H2 complex"/>
    <property type="evidence" value="ECO:0007669"/>
    <property type="project" value="TreeGrafter"/>
</dbReference>
<dbReference type="InterPro" id="IPR001352">
    <property type="entry name" value="RNase_HII/HIII"/>
</dbReference>
<evidence type="ECO:0000256" key="5">
    <source>
        <dbReference type="ARBA" id="ARBA00007383"/>
    </source>
</evidence>
<dbReference type="GO" id="GO:0046872">
    <property type="term" value="F:metal ion binding"/>
    <property type="evidence" value="ECO:0007669"/>
    <property type="project" value="UniProtKB-KW"/>
</dbReference>
<comment type="similarity">
    <text evidence="5 13">Belongs to the RNase HII family.</text>
</comment>
<dbReference type="AlphaFoldDB" id="A0A367Y8V4"/>
<evidence type="ECO:0000256" key="8">
    <source>
        <dbReference type="ARBA" id="ARBA00022723"/>
    </source>
</evidence>
<dbReference type="PROSITE" id="PS51975">
    <property type="entry name" value="RNASE_H_2"/>
    <property type="match status" value="1"/>
</dbReference>
<comment type="catalytic activity">
    <reaction evidence="1 12 13">
        <text>Endonucleolytic cleavage to 5'-phosphomonoester.</text>
        <dbReference type="EC" id="3.1.26.4"/>
    </reaction>
</comment>
<keyword evidence="8 12" id="KW-0479">Metal-binding</keyword>
<evidence type="ECO:0000256" key="9">
    <source>
        <dbReference type="ARBA" id="ARBA00022759"/>
    </source>
</evidence>
<evidence type="ECO:0000256" key="10">
    <source>
        <dbReference type="ARBA" id="ARBA00022801"/>
    </source>
</evidence>
<name>A0A367Y8V4_9MICO</name>
<dbReference type="InterPro" id="IPR012337">
    <property type="entry name" value="RNaseH-like_sf"/>
</dbReference>
<evidence type="ECO:0000259" key="14">
    <source>
        <dbReference type="PROSITE" id="PS51975"/>
    </source>
</evidence>
<evidence type="ECO:0000313" key="15">
    <source>
        <dbReference type="EMBL" id="RCK61431.1"/>
    </source>
</evidence>
<comment type="cofactor">
    <cofactor evidence="12">
        <name>Mn(2+)</name>
        <dbReference type="ChEBI" id="CHEBI:29035"/>
    </cofactor>
    <cofactor evidence="12">
        <name>Mg(2+)</name>
        <dbReference type="ChEBI" id="CHEBI:18420"/>
    </cofactor>
    <text evidence="12">Manganese or magnesium. Binds 1 divalent metal ion per monomer in the absence of substrate. May bind a second metal ion after substrate binding.</text>
</comment>
<dbReference type="CDD" id="cd07182">
    <property type="entry name" value="RNase_HII_bacteria_HII_like"/>
    <property type="match status" value="1"/>
</dbReference>
<accession>A0A367Y8V4</accession>
<comment type="subcellular location">
    <subcellularLocation>
        <location evidence="4">Cytoplasm</location>
    </subcellularLocation>
</comment>
<evidence type="ECO:0000256" key="1">
    <source>
        <dbReference type="ARBA" id="ARBA00000077"/>
    </source>
</evidence>
<keyword evidence="9 12" id="KW-0255">Endonuclease</keyword>
<organism evidence="15 16">
    <name type="scientific">Microbacterium sorbitolivorans</name>
    <dbReference type="NCBI Taxonomy" id="1867410"/>
    <lineage>
        <taxon>Bacteria</taxon>
        <taxon>Bacillati</taxon>
        <taxon>Actinomycetota</taxon>
        <taxon>Actinomycetes</taxon>
        <taxon>Micrococcales</taxon>
        <taxon>Microbacteriaceae</taxon>
        <taxon>Microbacterium</taxon>
    </lineage>
</organism>
<dbReference type="EC" id="3.1.26.4" evidence="13"/>
<keyword evidence="7 12" id="KW-0540">Nuclease</keyword>
<dbReference type="PANTHER" id="PTHR10954:SF18">
    <property type="entry name" value="RIBONUCLEASE HII"/>
    <property type="match status" value="1"/>
</dbReference>
<dbReference type="GO" id="GO:0005737">
    <property type="term" value="C:cytoplasm"/>
    <property type="evidence" value="ECO:0007669"/>
    <property type="project" value="UniProtKB-SubCell"/>
</dbReference>
<evidence type="ECO:0000256" key="2">
    <source>
        <dbReference type="ARBA" id="ARBA00001946"/>
    </source>
</evidence>
<gene>
    <name evidence="15" type="ORF">DTO57_01950</name>
</gene>
<evidence type="ECO:0000256" key="7">
    <source>
        <dbReference type="ARBA" id="ARBA00022722"/>
    </source>
</evidence>
<dbReference type="Pfam" id="PF01351">
    <property type="entry name" value="RNase_HII"/>
    <property type="match status" value="1"/>
</dbReference>
<dbReference type="PANTHER" id="PTHR10954">
    <property type="entry name" value="RIBONUCLEASE H2 SUBUNIT A"/>
    <property type="match status" value="1"/>
</dbReference>
<keyword evidence="10 12" id="KW-0378">Hydrolase</keyword>
<evidence type="ECO:0000256" key="12">
    <source>
        <dbReference type="PROSITE-ProRule" id="PRU01319"/>
    </source>
</evidence>
<dbReference type="SUPFAM" id="SSF53098">
    <property type="entry name" value="Ribonuclease H-like"/>
    <property type="match status" value="1"/>
</dbReference>
<dbReference type="NCBIfam" id="NF000595">
    <property type="entry name" value="PRK00015.1-3"/>
    <property type="match status" value="1"/>
</dbReference>
<keyword evidence="6" id="KW-0963">Cytoplasm</keyword>
<keyword evidence="16" id="KW-1185">Reference proteome</keyword>
<feature type="binding site" evidence="12">
    <location>
        <position position="25"/>
    </location>
    <ligand>
        <name>a divalent metal cation</name>
        <dbReference type="ChEBI" id="CHEBI:60240"/>
    </ligand>
</feature>
<keyword evidence="11" id="KW-0464">Manganese</keyword>
<feature type="domain" description="RNase H type-2" evidence="14">
    <location>
        <begin position="19"/>
        <end position="222"/>
    </location>
</feature>
<evidence type="ECO:0000256" key="6">
    <source>
        <dbReference type="ARBA" id="ARBA00022490"/>
    </source>
</evidence>
<evidence type="ECO:0000256" key="3">
    <source>
        <dbReference type="ARBA" id="ARBA00004065"/>
    </source>
</evidence>
<evidence type="ECO:0000313" key="16">
    <source>
        <dbReference type="Proteomes" id="UP000253508"/>
    </source>
</evidence>
<feature type="binding site" evidence="12">
    <location>
        <position position="26"/>
    </location>
    <ligand>
        <name>a divalent metal cation</name>
        <dbReference type="ChEBI" id="CHEBI:60240"/>
    </ligand>
</feature>
<dbReference type="EMBL" id="QORO01000001">
    <property type="protein sequence ID" value="RCK61431.1"/>
    <property type="molecule type" value="Genomic_DNA"/>
</dbReference>
<feature type="binding site" evidence="12">
    <location>
        <position position="126"/>
    </location>
    <ligand>
        <name>a divalent metal cation</name>
        <dbReference type="ChEBI" id="CHEBI:60240"/>
    </ligand>
</feature>
<dbReference type="RefSeq" id="WP_114116537.1">
    <property type="nucleotide sequence ID" value="NZ_BMHU01000001.1"/>
</dbReference>
<dbReference type="InterPro" id="IPR022898">
    <property type="entry name" value="RNase_HII"/>
</dbReference>
<dbReference type="InterPro" id="IPR024567">
    <property type="entry name" value="RNase_HII/HIII_dom"/>
</dbReference>
<comment type="function">
    <text evidence="3 13">Endonuclease that specifically degrades the RNA of RNA-DNA hybrids.</text>
</comment>
<dbReference type="Proteomes" id="UP000253508">
    <property type="component" value="Unassembled WGS sequence"/>
</dbReference>
<evidence type="ECO:0000256" key="13">
    <source>
        <dbReference type="RuleBase" id="RU003515"/>
    </source>
</evidence>
<dbReference type="GO" id="GO:0003723">
    <property type="term" value="F:RNA binding"/>
    <property type="evidence" value="ECO:0007669"/>
    <property type="project" value="UniProtKB-UniRule"/>
</dbReference>
<dbReference type="GO" id="GO:0043137">
    <property type="term" value="P:DNA replication, removal of RNA primer"/>
    <property type="evidence" value="ECO:0007669"/>
    <property type="project" value="TreeGrafter"/>
</dbReference>
<dbReference type="GO" id="GO:0004523">
    <property type="term" value="F:RNA-DNA hybrid ribonuclease activity"/>
    <property type="evidence" value="ECO:0007669"/>
    <property type="project" value="UniProtKB-UniRule"/>
</dbReference>
<dbReference type="OrthoDB" id="9803420at2"/>
<dbReference type="Gene3D" id="3.30.420.10">
    <property type="entry name" value="Ribonuclease H-like superfamily/Ribonuclease H"/>
    <property type="match status" value="1"/>
</dbReference>
<sequence length="222" mass="23733">MSPVTPTLDLERHLLDEFPFVIGLDEVGRGALAGPVTVGASILDRAVADGEVPEGLRDSKLVTEKRRPDVAERTAAWVLGTALGWATPGEVDERGILGALGLAATRAVAGLREQGFAVERAVHLLDGDRDYLSRVAREELGPLDVRTVVKGDRDRAVISAASIAAKVARDALMVDLHPGFEAYAWDRNKGYASAAHRSAIEAHGLTAHHRQSWAIAPAQPLF</sequence>
<protein>
    <recommendedName>
        <fullName evidence="13">Ribonuclease</fullName>
        <ecNumber evidence="13">3.1.26.4</ecNumber>
    </recommendedName>
</protein>
<dbReference type="InterPro" id="IPR036397">
    <property type="entry name" value="RNaseH_sf"/>
</dbReference>
<evidence type="ECO:0000256" key="11">
    <source>
        <dbReference type="ARBA" id="ARBA00023211"/>
    </source>
</evidence>
<proteinExistence type="inferred from homology"/>
<dbReference type="GO" id="GO:0006298">
    <property type="term" value="P:mismatch repair"/>
    <property type="evidence" value="ECO:0007669"/>
    <property type="project" value="TreeGrafter"/>
</dbReference>
<evidence type="ECO:0000256" key="4">
    <source>
        <dbReference type="ARBA" id="ARBA00004496"/>
    </source>
</evidence>
<reference evidence="15 16" key="1">
    <citation type="submission" date="2018-07" db="EMBL/GenBank/DDBJ databases">
        <title>Microbacterium endoborsara sp. nov., a novel actinobacterium isolated from Borszczowia aralocaspica.</title>
        <authorList>
            <person name="An D."/>
        </authorList>
    </citation>
    <scope>NUCLEOTIDE SEQUENCE [LARGE SCALE GENOMIC DNA]</scope>
    <source>
        <strain evidence="15 16">C1.15228</strain>
    </source>
</reference>